<dbReference type="AlphaFoldDB" id="G3ABW1"/>
<gene>
    <name evidence="1" type="ORF">RALSY_mp30341</name>
</gene>
<organism evidence="1">
    <name type="scientific">Ralstonia syzygii R24</name>
    <dbReference type="NCBI Taxonomy" id="907261"/>
    <lineage>
        <taxon>Bacteria</taxon>
        <taxon>Pseudomonadati</taxon>
        <taxon>Pseudomonadota</taxon>
        <taxon>Betaproteobacteria</taxon>
        <taxon>Burkholderiales</taxon>
        <taxon>Burkholderiaceae</taxon>
        <taxon>Ralstonia</taxon>
        <taxon>Ralstonia solanacearum species complex</taxon>
    </lineage>
</organism>
<sequence length="124" mass="13622">MIHTSNKTSFLCTLPGAARDIVYSITVGFVDPEHPNCVQFTSFVGEGRRSFRVLASESDLPSAALCSVEIFCRLAIGQAIRDSLYAKTAEGDHVLDMCVQPWQGELRPVGSRNEQRLPRSHSLG</sequence>
<reference evidence="1" key="2">
    <citation type="submission" date="2011-04" db="EMBL/GenBank/DDBJ databases">
        <authorList>
            <person name="Genoscope - CEA"/>
        </authorList>
    </citation>
    <scope>NUCLEOTIDE SEQUENCE</scope>
    <source>
        <strain evidence="1">R24</strain>
    </source>
</reference>
<name>G3ABW1_9RALS</name>
<proteinExistence type="predicted"/>
<dbReference type="RefSeq" id="WP_197334317.1">
    <property type="nucleotide sequence ID" value="NZ_CP115945.1"/>
</dbReference>
<accession>G3ABW1</accession>
<reference evidence="1" key="1">
    <citation type="journal article" date="2011" name="PLoS ONE">
        <title>Ralstonia syzygii, the Blood Disease Bacterium and some Asian R. solanacearum strains form a single genomic species despite divergent lifestyles.</title>
        <authorList>
            <person name="Remenant B."/>
            <person name="de Cambiaire J.C."/>
            <person name="Cellier G."/>
            <person name="Jacobs J.M."/>
            <person name="Mangenot S."/>
            <person name="Barbe V."/>
            <person name="Lajus A."/>
            <person name="Vallenet D."/>
            <person name="Medigue C."/>
            <person name="Fegan M."/>
            <person name="Allen C."/>
            <person name="Prior P."/>
        </authorList>
    </citation>
    <scope>NUCLEOTIDE SEQUENCE</scope>
    <source>
        <strain evidence="1">R24</strain>
    </source>
</reference>
<evidence type="ECO:0000313" key="1">
    <source>
        <dbReference type="EMBL" id="CCA87026.1"/>
    </source>
</evidence>
<dbReference type="EMBL" id="FR854092">
    <property type="protein sequence ID" value="CCA87026.1"/>
    <property type="molecule type" value="Genomic_DNA"/>
</dbReference>
<protein>
    <submittedName>
        <fullName evidence="1">Uncharacterized protein</fullName>
    </submittedName>
</protein>